<dbReference type="GO" id="GO:0003677">
    <property type="term" value="F:DNA binding"/>
    <property type="evidence" value="ECO:0007669"/>
    <property type="project" value="InterPro"/>
</dbReference>
<dbReference type="PROSITE" id="PS00622">
    <property type="entry name" value="HTH_LUXR_1"/>
    <property type="match status" value="1"/>
</dbReference>
<dbReference type="EMBL" id="CP060828">
    <property type="protein sequence ID" value="QNP74833.1"/>
    <property type="molecule type" value="Genomic_DNA"/>
</dbReference>
<dbReference type="RefSeq" id="WP_187751757.1">
    <property type="nucleotide sequence ID" value="NZ_CP060828.1"/>
</dbReference>
<dbReference type="InterPro" id="IPR016032">
    <property type="entry name" value="Sig_transdc_resp-reg_C-effctor"/>
</dbReference>
<dbReference type="InterPro" id="IPR036388">
    <property type="entry name" value="WH-like_DNA-bd_sf"/>
</dbReference>
<sequence length="645" mass="69901">MAGVVALLDDEDTSVELIAEVTRLAPEFVNSTLTLLTHDGLIRHGRFDDPAARSAVLASLHSVWYRVLRLRVAEALYERGEPDGVVAAHLLRAGGGDDTDLPWAAAVLERAAEAALGEDDLELAVAYLRRAQMFHLDAVPKSRLRAKLADTEWSRNPERTLRHLPELMDRARQGDIAPLGLTMLVKQLLWHGRTAEATELTVRLRSTADDGSDYQRFAMSWIATTYPGVIRPAGLPSAAPPLGTAGRMVSGARTLAEVLTRGGHDRAVTEAGQLLETIHPRLRNRTAFGTALVALDVLTYSDELSRATVWSGRLLEAVAASECATLRALLQSSAALLALRRGELATAADLAERSFEGLSPAGWGALIGAPLSVRVAAATAVGDHTAAAYHLAQPVPDALFETRYGVHYLAARGGHLLAVGRADEALADYLLCGELMAAWGMDVPGLEAWRLGAARAWLRKGNVTAARRLVADQLTRLGNSDARTRGAALRQLAAVSRPEQRRQILHEAIELLEQCGDRLELAYAIADLSLVESQLRRHRRSWALHHKAAKLARDCGATGLYEKLTSTPRTVVPAPVAHPAMATLTTGERRVVALAAQDYTNPEIARKLHITRSTVEQHLTHAYRKLGISRRDELPTEITGVADLV</sequence>
<dbReference type="Proteomes" id="UP000516052">
    <property type="component" value="Chromosome"/>
</dbReference>
<proteinExistence type="predicted"/>
<dbReference type="SUPFAM" id="SSF46894">
    <property type="entry name" value="C-terminal effector domain of the bipartite response regulators"/>
    <property type="match status" value="1"/>
</dbReference>
<evidence type="ECO:0000313" key="2">
    <source>
        <dbReference type="EMBL" id="QNP74833.1"/>
    </source>
</evidence>
<dbReference type="CDD" id="cd06170">
    <property type="entry name" value="LuxR_C_like"/>
    <property type="match status" value="1"/>
</dbReference>
<dbReference type="GO" id="GO:0006355">
    <property type="term" value="P:regulation of DNA-templated transcription"/>
    <property type="evidence" value="ECO:0007669"/>
    <property type="project" value="InterPro"/>
</dbReference>
<dbReference type="Pfam" id="PF00196">
    <property type="entry name" value="GerE"/>
    <property type="match status" value="1"/>
</dbReference>
<reference evidence="2 3" key="1">
    <citation type="submission" date="2020-08" db="EMBL/GenBank/DDBJ databases">
        <title>A novel species.</title>
        <authorList>
            <person name="Gao J."/>
        </authorList>
    </citation>
    <scope>NUCLEOTIDE SEQUENCE [LARGE SCALE GENOMIC DNA]</scope>
    <source>
        <strain evidence="2 3">CRXT-G-22</strain>
    </source>
</reference>
<organism evidence="2 3">
    <name type="scientific">Streptomyces roseirectus</name>
    <dbReference type="NCBI Taxonomy" id="2768066"/>
    <lineage>
        <taxon>Bacteria</taxon>
        <taxon>Bacillati</taxon>
        <taxon>Actinomycetota</taxon>
        <taxon>Actinomycetes</taxon>
        <taxon>Kitasatosporales</taxon>
        <taxon>Streptomycetaceae</taxon>
        <taxon>Streptomyces</taxon>
    </lineage>
</organism>
<evidence type="ECO:0000313" key="3">
    <source>
        <dbReference type="Proteomes" id="UP000516052"/>
    </source>
</evidence>
<name>A0A7H0IPW7_9ACTN</name>
<dbReference type="Gene3D" id="1.10.10.10">
    <property type="entry name" value="Winged helix-like DNA-binding domain superfamily/Winged helix DNA-binding domain"/>
    <property type="match status" value="1"/>
</dbReference>
<gene>
    <name evidence="2" type="ORF">IAG44_38900</name>
</gene>
<dbReference type="KEGG" id="sroi:IAG44_38900"/>
<dbReference type="PROSITE" id="PS50043">
    <property type="entry name" value="HTH_LUXR_2"/>
    <property type="match status" value="1"/>
</dbReference>
<accession>A0A7H0IPW7</accession>
<dbReference type="PRINTS" id="PR00038">
    <property type="entry name" value="HTHLUXR"/>
</dbReference>
<dbReference type="InterPro" id="IPR000792">
    <property type="entry name" value="Tscrpt_reg_LuxR_C"/>
</dbReference>
<dbReference type="SMART" id="SM00421">
    <property type="entry name" value="HTH_LUXR"/>
    <property type="match status" value="1"/>
</dbReference>
<evidence type="ECO:0000259" key="1">
    <source>
        <dbReference type="PROSITE" id="PS50043"/>
    </source>
</evidence>
<protein>
    <recommendedName>
        <fullName evidence="1">HTH luxR-type domain-containing protein</fullName>
    </recommendedName>
</protein>
<feature type="domain" description="HTH luxR-type" evidence="1">
    <location>
        <begin position="577"/>
        <end position="642"/>
    </location>
</feature>
<keyword evidence="3" id="KW-1185">Reference proteome</keyword>
<dbReference type="AlphaFoldDB" id="A0A7H0IPW7"/>